<feature type="region of interest" description="Disordered" evidence="1">
    <location>
        <begin position="336"/>
        <end position="380"/>
    </location>
</feature>
<dbReference type="AlphaFoldDB" id="A0A5A7U8P7"/>
<comment type="caution">
    <text evidence="2">The sequence shown here is derived from an EMBL/GenBank/DDBJ whole genome shotgun (WGS) entry which is preliminary data.</text>
</comment>
<feature type="compositionally biased region" description="Acidic residues" evidence="1">
    <location>
        <begin position="361"/>
        <end position="371"/>
    </location>
</feature>
<gene>
    <name evidence="2" type="ORF">E6C27_scaffold175G001970</name>
</gene>
<feature type="region of interest" description="Disordered" evidence="1">
    <location>
        <begin position="124"/>
        <end position="149"/>
    </location>
</feature>
<name>A0A5A7U8P7_CUCMM</name>
<organism evidence="2 3">
    <name type="scientific">Cucumis melo var. makuwa</name>
    <name type="common">Oriental melon</name>
    <dbReference type="NCBI Taxonomy" id="1194695"/>
    <lineage>
        <taxon>Eukaryota</taxon>
        <taxon>Viridiplantae</taxon>
        <taxon>Streptophyta</taxon>
        <taxon>Embryophyta</taxon>
        <taxon>Tracheophyta</taxon>
        <taxon>Spermatophyta</taxon>
        <taxon>Magnoliopsida</taxon>
        <taxon>eudicotyledons</taxon>
        <taxon>Gunneridae</taxon>
        <taxon>Pentapetalae</taxon>
        <taxon>rosids</taxon>
        <taxon>fabids</taxon>
        <taxon>Cucurbitales</taxon>
        <taxon>Cucurbitaceae</taxon>
        <taxon>Benincaseae</taxon>
        <taxon>Cucumis</taxon>
    </lineage>
</organism>
<sequence>MVNTRKGNYAVKSSKEVHDALALKSAMHGVRMRGRCFKDDVGTGSAVKDAEIALSVSETHISDMDSDDLDNVPLARLMKKNSVPGVAAEKSIDFIVSIHYQESSSSEGVFVSTNGLHIQVHASNVEPGPSHHSSPIRSSVPDNVPTSNTDVEPTPSFLLNLLRLKDGLMNPLLMMKTLLNLSTLASTMMRSLLMKMLHQMFIMILNLRLIFFPKTAGSPWNKEDSRQQRLMVRLPLNVKVKGRRFKSTLPRRSYRLSSEKSQEEASNKFHESVLLESVSVVGESSVPASSVAYAPLVPATTVSDIDSDDQDDVPLARLLKRTLILDVSDKLPIDPLNSIHSQERPSARSPPASPPPFATVDDYESVPDDVSGDISAALVR</sequence>
<protein>
    <submittedName>
        <fullName evidence="2">Envelope-like protein</fullName>
    </submittedName>
</protein>
<dbReference type="Proteomes" id="UP000321393">
    <property type="component" value="Unassembled WGS sequence"/>
</dbReference>
<reference evidence="2 3" key="1">
    <citation type="submission" date="2019-08" db="EMBL/GenBank/DDBJ databases">
        <title>Draft genome sequences of two oriental melons (Cucumis melo L. var makuwa).</title>
        <authorList>
            <person name="Kwon S.-Y."/>
        </authorList>
    </citation>
    <scope>NUCLEOTIDE SEQUENCE [LARGE SCALE GENOMIC DNA]</scope>
    <source>
        <strain evidence="3">cv. SW 3</strain>
        <tissue evidence="2">Leaf</tissue>
    </source>
</reference>
<evidence type="ECO:0000313" key="2">
    <source>
        <dbReference type="EMBL" id="KAA0050546.1"/>
    </source>
</evidence>
<evidence type="ECO:0000256" key="1">
    <source>
        <dbReference type="SAM" id="MobiDB-lite"/>
    </source>
</evidence>
<proteinExistence type="predicted"/>
<accession>A0A5A7U8P7</accession>
<evidence type="ECO:0000313" key="3">
    <source>
        <dbReference type="Proteomes" id="UP000321393"/>
    </source>
</evidence>
<feature type="compositionally biased region" description="Polar residues" evidence="1">
    <location>
        <begin position="131"/>
        <end position="149"/>
    </location>
</feature>
<dbReference type="EMBL" id="SSTE01011829">
    <property type="protein sequence ID" value="KAA0050546.1"/>
    <property type="molecule type" value="Genomic_DNA"/>
</dbReference>